<dbReference type="AlphaFoldDB" id="A0A6G7GRS3"/>
<reference evidence="1 2" key="1">
    <citation type="submission" date="2020-02" db="EMBL/GenBank/DDBJ databases">
        <title>Newly sequenced genome of strain CSTR1 showed variability in Candidatus Kuenenia stuttgartiensis genomes.</title>
        <authorList>
            <person name="Ding C."/>
            <person name="Adrian L."/>
        </authorList>
    </citation>
    <scope>NUCLEOTIDE SEQUENCE [LARGE SCALE GENOMIC DNA]</scope>
    <source>
        <strain evidence="1 2">CSTR1</strain>
    </source>
</reference>
<dbReference type="EMBL" id="CP049055">
    <property type="protein sequence ID" value="QII11897.1"/>
    <property type="molecule type" value="Genomic_DNA"/>
</dbReference>
<dbReference type="Proteomes" id="UP000501926">
    <property type="component" value="Chromosome"/>
</dbReference>
<gene>
    <name evidence="1" type="ORF">KsCSTR_25180</name>
</gene>
<evidence type="ECO:0000313" key="1">
    <source>
        <dbReference type="EMBL" id="QII11897.1"/>
    </source>
</evidence>
<accession>A0A6G7GRS3</accession>
<proteinExistence type="predicted"/>
<evidence type="ECO:0000313" key="2">
    <source>
        <dbReference type="Proteomes" id="UP000501926"/>
    </source>
</evidence>
<protein>
    <submittedName>
        <fullName evidence="1">Uncharacterized protein</fullName>
    </submittedName>
</protein>
<name>A0A6G7GRS3_KUEST</name>
<sequence length="51" mass="6029">MKQIVMTKHKIRNKSKTYLSACDNAEAGNNIKHEMRDMKDAFVQKFKLFCH</sequence>
<organism evidence="1 2">
    <name type="scientific">Kuenenia stuttgartiensis</name>
    <dbReference type="NCBI Taxonomy" id="174633"/>
    <lineage>
        <taxon>Bacteria</taxon>
        <taxon>Pseudomonadati</taxon>
        <taxon>Planctomycetota</taxon>
        <taxon>Candidatus Brocadiia</taxon>
        <taxon>Candidatus Brocadiales</taxon>
        <taxon>Candidatus Brocadiaceae</taxon>
        <taxon>Candidatus Kuenenia</taxon>
    </lineage>
</organism>